<feature type="transmembrane region" description="Helical" evidence="1">
    <location>
        <begin position="322"/>
        <end position="345"/>
    </location>
</feature>
<feature type="transmembrane region" description="Helical" evidence="1">
    <location>
        <begin position="291"/>
        <end position="310"/>
    </location>
</feature>
<sequence>MEKSKPEMTIVKTLTFGAMHNETTTLEECVFDGSGCVSYKLILLSFLFWGIGLHVLKYLFIKVCEYLLGEVDADHAYLPDVFPVEEKAGKSEEWMNKVSTCGEKVLDGFLAFRGKGDEVSLSLEVKRELVAREAVAYNNEVYDRKLGWYITEKFTNKKRVAFPVKPRPWNGWRGWMAELGPEDRAGISGVFVYMLEHGLAGFLALYSLHYDDRFVRVVSYVDMGFNLADLVFMTASLFIGYDCSIYMGPKRMGKGDTNPSGIFKMLAFHHLGAAVLEFMQLKVDSDHTLCAEIAICLLGTTGLLHCASVLSNSLPIRDNKPVFFGFTAFTFAAMVWYRLLMWPFIVYSSLVETYARGGASATVGALLFLALFTLFNIDFLKFYWHKTKMAYKMYAKKPEAKKLN</sequence>
<keyword evidence="1" id="KW-0812">Transmembrane</keyword>
<reference evidence="2" key="1">
    <citation type="submission" date="2021-01" db="EMBL/GenBank/DDBJ databases">
        <authorList>
            <person name="Corre E."/>
            <person name="Pelletier E."/>
            <person name="Niang G."/>
            <person name="Scheremetjew M."/>
            <person name="Finn R."/>
            <person name="Kale V."/>
            <person name="Holt S."/>
            <person name="Cochrane G."/>
            <person name="Meng A."/>
            <person name="Brown T."/>
            <person name="Cohen L."/>
        </authorList>
    </citation>
    <scope>NUCLEOTIDE SEQUENCE</scope>
    <source>
        <strain evidence="2">NY070348D</strain>
    </source>
</reference>
<keyword evidence="1" id="KW-0472">Membrane</keyword>
<proteinExistence type="predicted"/>
<organism evidence="2">
    <name type="scientific">Mucochytrium quahogii</name>
    <dbReference type="NCBI Taxonomy" id="96639"/>
    <lineage>
        <taxon>Eukaryota</taxon>
        <taxon>Sar</taxon>
        <taxon>Stramenopiles</taxon>
        <taxon>Bigyra</taxon>
        <taxon>Labyrinthulomycetes</taxon>
        <taxon>Thraustochytrida</taxon>
        <taxon>Thraustochytriidae</taxon>
        <taxon>Mucochytrium</taxon>
    </lineage>
</organism>
<evidence type="ECO:0000313" key="2">
    <source>
        <dbReference type="EMBL" id="CAD9672778.1"/>
    </source>
</evidence>
<name>A0A7S2RJC7_9STRA</name>
<evidence type="ECO:0000256" key="1">
    <source>
        <dbReference type="SAM" id="Phobius"/>
    </source>
</evidence>
<accession>A0A7S2RJC7</accession>
<dbReference type="EMBL" id="HBHK01006705">
    <property type="protein sequence ID" value="CAD9672778.1"/>
    <property type="molecule type" value="Transcribed_RNA"/>
</dbReference>
<keyword evidence="1" id="KW-1133">Transmembrane helix</keyword>
<feature type="transmembrane region" description="Helical" evidence="1">
    <location>
        <begin position="41"/>
        <end position="60"/>
    </location>
</feature>
<feature type="transmembrane region" description="Helical" evidence="1">
    <location>
        <begin position="365"/>
        <end position="384"/>
    </location>
</feature>
<protein>
    <recommendedName>
        <fullName evidence="3">TLC domain-containing protein</fullName>
    </recommendedName>
</protein>
<feature type="transmembrane region" description="Helical" evidence="1">
    <location>
        <begin position="261"/>
        <end position="279"/>
    </location>
</feature>
<evidence type="ECO:0008006" key="3">
    <source>
        <dbReference type="Google" id="ProtNLM"/>
    </source>
</evidence>
<feature type="transmembrane region" description="Helical" evidence="1">
    <location>
        <begin position="190"/>
        <end position="210"/>
    </location>
</feature>
<dbReference type="AlphaFoldDB" id="A0A7S2RJC7"/>
<gene>
    <name evidence="2" type="ORF">QSP1433_LOCUS4067</name>
</gene>